<evidence type="ECO:0000313" key="11">
    <source>
        <dbReference type="Proteomes" id="UP000472267"/>
    </source>
</evidence>
<gene>
    <name evidence="10" type="primary">clec14a</name>
</gene>
<evidence type="ECO:0000313" key="10">
    <source>
        <dbReference type="Ensembl" id="ENSSFAP00005037468.1"/>
    </source>
</evidence>
<feature type="chain" id="PRO_5025667492" description="EGF-like calcium-binding domain-containing protein" evidence="8">
    <location>
        <begin position="25"/>
        <end position="343"/>
    </location>
</feature>
<dbReference type="CDD" id="cd00054">
    <property type="entry name" value="EGF_CA"/>
    <property type="match status" value="1"/>
</dbReference>
<dbReference type="SMART" id="SM00179">
    <property type="entry name" value="EGF_CA"/>
    <property type="match status" value="1"/>
</dbReference>
<evidence type="ECO:0000256" key="3">
    <source>
        <dbReference type="ARBA" id="ARBA00022729"/>
    </source>
</evidence>
<evidence type="ECO:0000256" key="7">
    <source>
        <dbReference type="ARBA" id="ARBA00023157"/>
    </source>
</evidence>
<keyword evidence="4" id="KW-0430">Lectin</keyword>
<dbReference type="PANTHER" id="PTHR14789">
    <property type="entry name" value="CHONDROLECTIN VARIANT CHODLFDELTAE"/>
    <property type="match status" value="1"/>
</dbReference>
<dbReference type="InterPro" id="IPR016186">
    <property type="entry name" value="C-type_lectin-like/link_sf"/>
</dbReference>
<dbReference type="OMA" id="GEPTVWR"/>
<evidence type="ECO:0000256" key="2">
    <source>
        <dbReference type="ARBA" id="ARBA00022692"/>
    </source>
</evidence>
<comment type="subcellular location">
    <subcellularLocation>
        <location evidence="1">Membrane</location>
        <topology evidence="1">Single-pass type I membrane protein</topology>
    </subcellularLocation>
</comment>
<dbReference type="GO" id="GO:0005509">
    <property type="term" value="F:calcium ion binding"/>
    <property type="evidence" value="ECO:0007669"/>
    <property type="project" value="InterPro"/>
</dbReference>
<dbReference type="InterPro" id="IPR051505">
    <property type="entry name" value="C-type_lectin_domain"/>
</dbReference>
<reference evidence="10" key="3">
    <citation type="submission" date="2025-09" db="UniProtKB">
        <authorList>
            <consortium name="Ensembl"/>
        </authorList>
    </citation>
    <scope>IDENTIFICATION</scope>
</reference>
<dbReference type="InParanoid" id="A0A672I794"/>
<evidence type="ECO:0000256" key="6">
    <source>
        <dbReference type="ARBA" id="ARBA00023136"/>
    </source>
</evidence>
<protein>
    <recommendedName>
        <fullName evidence="9">EGF-like calcium-binding domain-containing protein</fullName>
    </recommendedName>
</protein>
<dbReference type="GO" id="GO:0016020">
    <property type="term" value="C:membrane"/>
    <property type="evidence" value="ECO:0007669"/>
    <property type="project" value="UniProtKB-SubCell"/>
</dbReference>
<dbReference type="Gene3D" id="2.10.25.10">
    <property type="entry name" value="Laminin"/>
    <property type="match status" value="1"/>
</dbReference>
<feature type="domain" description="EGF-like calcium-binding" evidence="9">
    <location>
        <begin position="243"/>
        <end position="281"/>
    </location>
</feature>
<evidence type="ECO:0000256" key="5">
    <source>
        <dbReference type="ARBA" id="ARBA00022989"/>
    </source>
</evidence>
<evidence type="ECO:0000256" key="4">
    <source>
        <dbReference type="ARBA" id="ARBA00022734"/>
    </source>
</evidence>
<dbReference type="PROSITE" id="PS01187">
    <property type="entry name" value="EGF_CA"/>
    <property type="match status" value="1"/>
</dbReference>
<dbReference type="GO" id="GO:0030246">
    <property type="term" value="F:carbohydrate binding"/>
    <property type="evidence" value="ECO:0007669"/>
    <property type="project" value="UniProtKB-KW"/>
</dbReference>
<dbReference type="SUPFAM" id="SSF56436">
    <property type="entry name" value="C-type lectin-like"/>
    <property type="match status" value="1"/>
</dbReference>
<dbReference type="InterPro" id="IPR001881">
    <property type="entry name" value="EGF-like_Ca-bd_dom"/>
</dbReference>
<name>A0A672I794_SALFA</name>
<feature type="signal peptide" evidence="8">
    <location>
        <begin position="1"/>
        <end position="24"/>
    </location>
</feature>
<keyword evidence="7" id="KW-1015">Disulfide bond</keyword>
<dbReference type="PANTHER" id="PTHR14789:SF8">
    <property type="entry name" value="C-TYPE LECTIN DOMAIN FAMILY 14 MEMBER A PRECURSOR-RELATED"/>
    <property type="match status" value="1"/>
</dbReference>
<evidence type="ECO:0000259" key="9">
    <source>
        <dbReference type="SMART" id="SM00179"/>
    </source>
</evidence>
<keyword evidence="6" id="KW-0472">Membrane</keyword>
<keyword evidence="5" id="KW-1133">Transmembrane helix</keyword>
<dbReference type="SUPFAM" id="SSF57196">
    <property type="entry name" value="EGF/Laminin"/>
    <property type="match status" value="1"/>
</dbReference>
<dbReference type="Ensembl" id="ENSSFAT00005038864.1">
    <property type="protein sequence ID" value="ENSSFAP00005037468.1"/>
    <property type="gene ID" value="ENSSFAG00005018846.1"/>
</dbReference>
<sequence>MASRSCPCWAALCISVFLLTGASADPSPQYVLHQTASHFSEASSRCSPGELTTLTTQQEVSEVLAVIAASALPPGDFVFWIGLKKERKECVVPSQPLRGFRWIQDGSQESQVSQWMEEPQRTCTTVRCAALKGTFDGSSVTTWGLVPGSCKHSYKFICKLQRSGSGSNPCHNPIIPSARSLSPDPQDSSRVRVECWSSSSWTCCARVSPPPGALLERIAGQFQRPLPAVRRRLPEEHLRHCEDVDECRTKPCKHNCVNTEGSFRCVCCRRNVPDAGTSPCDDTVTVENADALSGVLIPVLDRRWRRWLVLVVVVAVTVKVLPDEAVEETTPSRRGEEGRIRLL</sequence>
<organism evidence="10 11">
    <name type="scientific">Salarias fasciatus</name>
    <name type="common">Jewelled blenny</name>
    <name type="synonym">Blennius fasciatus</name>
    <dbReference type="NCBI Taxonomy" id="181472"/>
    <lineage>
        <taxon>Eukaryota</taxon>
        <taxon>Metazoa</taxon>
        <taxon>Chordata</taxon>
        <taxon>Craniata</taxon>
        <taxon>Vertebrata</taxon>
        <taxon>Euteleostomi</taxon>
        <taxon>Actinopterygii</taxon>
        <taxon>Neopterygii</taxon>
        <taxon>Teleostei</taxon>
        <taxon>Neoteleostei</taxon>
        <taxon>Acanthomorphata</taxon>
        <taxon>Ovalentaria</taxon>
        <taxon>Blenniimorphae</taxon>
        <taxon>Blenniiformes</taxon>
        <taxon>Blennioidei</taxon>
        <taxon>Blenniidae</taxon>
        <taxon>Salariinae</taxon>
        <taxon>Salarias</taxon>
    </lineage>
</organism>
<dbReference type="InterPro" id="IPR018097">
    <property type="entry name" value="EGF_Ca-bd_CS"/>
</dbReference>
<evidence type="ECO:0000256" key="8">
    <source>
        <dbReference type="SAM" id="SignalP"/>
    </source>
</evidence>
<evidence type="ECO:0000256" key="1">
    <source>
        <dbReference type="ARBA" id="ARBA00004479"/>
    </source>
</evidence>
<keyword evidence="11" id="KW-1185">Reference proteome</keyword>
<keyword evidence="3 8" id="KW-0732">Signal</keyword>
<reference evidence="10" key="1">
    <citation type="submission" date="2019-06" db="EMBL/GenBank/DDBJ databases">
        <authorList>
            <consortium name="Wellcome Sanger Institute Data Sharing"/>
        </authorList>
    </citation>
    <scope>NUCLEOTIDE SEQUENCE [LARGE SCALE GENOMIC DNA]</scope>
</reference>
<dbReference type="InterPro" id="IPR016187">
    <property type="entry name" value="CTDL_fold"/>
</dbReference>
<dbReference type="GO" id="GO:0032502">
    <property type="term" value="P:developmental process"/>
    <property type="evidence" value="ECO:0007669"/>
    <property type="project" value="UniProtKB-ARBA"/>
</dbReference>
<proteinExistence type="predicted"/>
<reference evidence="10" key="2">
    <citation type="submission" date="2025-08" db="UniProtKB">
        <authorList>
            <consortium name="Ensembl"/>
        </authorList>
    </citation>
    <scope>IDENTIFICATION</scope>
</reference>
<keyword evidence="2" id="KW-0812">Transmembrane</keyword>
<dbReference type="Proteomes" id="UP000472267">
    <property type="component" value="Chromosome 19"/>
</dbReference>
<dbReference type="AlphaFoldDB" id="A0A672I794"/>
<accession>A0A672I794</accession>
<dbReference type="Gene3D" id="3.10.100.10">
    <property type="entry name" value="Mannose-Binding Protein A, subunit A"/>
    <property type="match status" value="1"/>
</dbReference>